<dbReference type="GO" id="GO:0007508">
    <property type="term" value="P:larval heart development"/>
    <property type="evidence" value="ECO:0007669"/>
    <property type="project" value="TreeGrafter"/>
</dbReference>
<dbReference type="AlphaFoldDB" id="A0A8K1G1T4"/>
<keyword evidence="2" id="KW-1185">Reference proteome</keyword>
<proteinExistence type="predicted"/>
<evidence type="ECO:0000313" key="2">
    <source>
        <dbReference type="Proteomes" id="UP000796761"/>
    </source>
</evidence>
<dbReference type="OrthoDB" id="416454at2759"/>
<dbReference type="GO" id="GO:0061343">
    <property type="term" value="P:cell adhesion involved in heart morphogenesis"/>
    <property type="evidence" value="ECO:0007669"/>
    <property type="project" value="TreeGrafter"/>
</dbReference>
<evidence type="ECO:0000313" key="1">
    <source>
        <dbReference type="EMBL" id="TRZ10123.1"/>
    </source>
</evidence>
<name>A0A8K1G1T4_9PASS</name>
<dbReference type="PANTHER" id="PTHR33395">
    <property type="entry name" value="TRANSCRIPTASE, PUTATIVE-RELATED-RELATED"/>
    <property type="match status" value="1"/>
</dbReference>
<sequence length="106" mass="11666">MEPEGVHPRVMSGLADELAKLLSVIYPQSWLTVEVPDDWKLASMTLSHKKGWKEDLGNYRSVSLTSAPGEILEQFTLSVIKGNAGSNMSFPVSLLREFSLTSNAKT</sequence>
<organism evidence="1 2">
    <name type="scientific">Zosterops borbonicus</name>
    <dbReference type="NCBI Taxonomy" id="364589"/>
    <lineage>
        <taxon>Eukaryota</taxon>
        <taxon>Metazoa</taxon>
        <taxon>Chordata</taxon>
        <taxon>Craniata</taxon>
        <taxon>Vertebrata</taxon>
        <taxon>Euteleostomi</taxon>
        <taxon>Archelosauria</taxon>
        <taxon>Archosauria</taxon>
        <taxon>Dinosauria</taxon>
        <taxon>Saurischia</taxon>
        <taxon>Theropoda</taxon>
        <taxon>Coelurosauria</taxon>
        <taxon>Aves</taxon>
        <taxon>Neognathae</taxon>
        <taxon>Neoaves</taxon>
        <taxon>Telluraves</taxon>
        <taxon>Australaves</taxon>
        <taxon>Passeriformes</taxon>
        <taxon>Sylvioidea</taxon>
        <taxon>Zosteropidae</taxon>
        <taxon>Zosterops</taxon>
    </lineage>
</organism>
<gene>
    <name evidence="1" type="ORF">HGM15179_016985</name>
</gene>
<dbReference type="PANTHER" id="PTHR33395:SF22">
    <property type="entry name" value="REVERSE TRANSCRIPTASE DOMAIN-CONTAINING PROTEIN"/>
    <property type="match status" value="1"/>
</dbReference>
<dbReference type="GO" id="GO:0031012">
    <property type="term" value="C:extracellular matrix"/>
    <property type="evidence" value="ECO:0007669"/>
    <property type="project" value="TreeGrafter"/>
</dbReference>
<comment type="caution">
    <text evidence="1">The sequence shown here is derived from an EMBL/GenBank/DDBJ whole genome shotgun (WGS) entry which is preliminary data.</text>
</comment>
<accession>A0A8K1G1T4</accession>
<dbReference type="Proteomes" id="UP000796761">
    <property type="component" value="Unassembled WGS sequence"/>
</dbReference>
<dbReference type="EMBL" id="SWJQ01000932">
    <property type="protein sequence ID" value="TRZ10123.1"/>
    <property type="molecule type" value="Genomic_DNA"/>
</dbReference>
<reference evidence="1" key="1">
    <citation type="submission" date="2019-04" db="EMBL/GenBank/DDBJ databases">
        <title>Genome assembly of Zosterops borbonicus 15179.</title>
        <authorList>
            <person name="Leroy T."/>
            <person name="Anselmetti Y."/>
            <person name="Tilak M.-K."/>
            <person name="Nabholz B."/>
        </authorList>
    </citation>
    <scope>NUCLEOTIDE SEQUENCE</scope>
    <source>
        <strain evidence="1">HGM_15179</strain>
        <tissue evidence="1">Muscle</tissue>
    </source>
</reference>
<protein>
    <submittedName>
        <fullName evidence="1">Uncharacterized protein</fullName>
    </submittedName>
</protein>